<sequence length="156" mass="16406">MRYALLVIVVPLLQVTVVNRFGGPDLAVLVTAWLAIGLSPPRAAVFGFAAGLLADLVPPAAEVVGPTAAILCLTGYLCARLSMAREPRPGRKVIVVAVVVPAALLARELVSLAWRQPADWVSGGLAALAVNLAWTLPLALLLSLTRRAQTSRTRRG</sequence>
<evidence type="ECO:0000313" key="3">
    <source>
        <dbReference type="Proteomes" id="UP000530928"/>
    </source>
</evidence>
<comment type="caution">
    <text evidence="2">The sequence shown here is derived from an EMBL/GenBank/DDBJ whole genome shotgun (WGS) entry which is preliminary data.</text>
</comment>
<feature type="transmembrane region" description="Helical" evidence="1">
    <location>
        <begin position="63"/>
        <end position="81"/>
    </location>
</feature>
<keyword evidence="3" id="KW-1185">Reference proteome</keyword>
<dbReference type="AlphaFoldDB" id="A0A7W0CM43"/>
<evidence type="ECO:0000313" key="2">
    <source>
        <dbReference type="EMBL" id="MBA2893704.1"/>
    </source>
</evidence>
<reference evidence="2 3" key="1">
    <citation type="submission" date="2020-07" db="EMBL/GenBank/DDBJ databases">
        <title>Genomic Encyclopedia of Type Strains, Phase IV (KMG-IV): sequencing the most valuable type-strain genomes for metagenomic binning, comparative biology and taxonomic classification.</title>
        <authorList>
            <person name="Goeker M."/>
        </authorList>
    </citation>
    <scope>NUCLEOTIDE SEQUENCE [LARGE SCALE GENOMIC DNA]</scope>
    <source>
        <strain evidence="2 3">DSM 45533</strain>
    </source>
</reference>
<name>A0A7W0CM43_9ACTN</name>
<protein>
    <submittedName>
        <fullName evidence="2">Rod shape-determining protein MreD</fullName>
    </submittedName>
</protein>
<accession>A0A7W0CM43</accession>
<feature type="transmembrane region" description="Helical" evidence="1">
    <location>
        <begin position="93"/>
        <end position="114"/>
    </location>
</feature>
<proteinExistence type="predicted"/>
<keyword evidence="1" id="KW-0472">Membrane</keyword>
<dbReference type="RefSeq" id="WP_181612485.1">
    <property type="nucleotide sequence ID" value="NZ_BAABAM010000005.1"/>
</dbReference>
<evidence type="ECO:0000256" key="1">
    <source>
        <dbReference type="SAM" id="Phobius"/>
    </source>
</evidence>
<keyword evidence="1" id="KW-0812">Transmembrane</keyword>
<organism evidence="2 3">
    <name type="scientific">Nonomuraea soli</name>
    <dbReference type="NCBI Taxonomy" id="1032476"/>
    <lineage>
        <taxon>Bacteria</taxon>
        <taxon>Bacillati</taxon>
        <taxon>Actinomycetota</taxon>
        <taxon>Actinomycetes</taxon>
        <taxon>Streptosporangiales</taxon>
        <taxon>Streptosporangiaceae</taxon>
        <taxon>Nonomuraea</taxon>
    </lineage>
</organism>
<dbReference type="EMBL" id="JACDUR010000005">
    <property type="protein sequence ID" value="MBA2893704.1"/>
    <property type="molecule type" value="Genomic_DNA"/>
</dbReference>
<dbReference type="Proteomes" id="UP000530928">
    <property type="component" value="Unassembled WGS sequence"/>
</dbReference>
<gene>
    <name evidence="2" type="ORF">HNR30_005065</name>
</gene>
<keyword evidence="1" id="KW-1133">Transmembrane helix</keyword>
<feature type="transmembrane region" description="Helical" evidence="1">
    <location>
        <begin position="120"/>
        <end position="145"/>
    </location>
</feature>